<keyword evidence="5" id="KW-0378">Hydrolase</keyword>
<feature type="domain" description="PKD" evidence="3">
    <location>
        <begin position="538"/>
        <end position="619"/>
    </location>
</feature>
<dbReference type="SUPFAM" id="SSF52317">
    <property type="entry name" value="Class I glutamine amidotransferase-like"/>
    <property type="match status" value="1"/>
</dbReference>
<keyword evidence="6" id="KW-1185">Reference proteome</keyword>
<dbReference type="PROSITE" id="PS51175">
    <property type="entry name" value="CBM6"/>
    <property type="match status" value="1"/>
</dbReference>
<dbReference type="CDD" id="cd04084">
    <property type="entry name" value="CBM6_xylanase-like"/>
    <property type="match status" value="1"/>
</dbReference>
<dbReference type="Gene3D" id="2.60.120.260">
    <property type="entry name" value="Galactose-binding domain-like"/>
    <property type="match status" value="1"/>
</dbReference>
<dbReference type="KEGG" id="sclf:BB341_03365"/>
<dbReference type="SMART" id="SM00089">
    <property type="entry name" value="PKD"/>
    <property type="match status" value="1"/>
</dbReference>
<dbReference type="CDD" id="cd00146">
    <property type="entry name" value="PKD"/>
    <property type="match status" value="1"/>
</dbReference>
<dbReference type="GO" id="GO:0016787">
    <property type="term" value="F:hydrolase activity"/>
    <property type="evidence" value="ECO:0007669"/>
    <property type="project" value="UniProtKB-KW"/>
</dbReference>
<dbReference type="Gene3D" id="2.60.120.560">
    <property type="entry name" value="Exo-inulinase, domain 1"/>
    <property type="match status" value="1"/>
</dbReference>
<reference evidence="5 6" key="1">
    <citation type="journal article" date="2010" name="Genome Biol. Evol.">
        <title>The sequence of a 1.8-mb bacterial linear plasmid reveals a rich evolutionary reservoir of secondary metabolic pathways.</title>
        <authorList>
            <person name="Medema M.H."/>
            <person name="Trefzer A."/>
            <person name="Kovalchuk A."/>
            <person name="van den Berg M."/>
            <person name="Mueller U."/>
            <person name="Heijne W."/>
            <person name="Wu L."/>
            <person name="Alam M.T."/>
            <person name="Ronning C.M."/>
            <person name="Nierman W.C."/>
            <person name="Bovenberg R.A.L."/>
            <person name="Breitling R."/>
            <person name="Takano E."/>
        </authorList>
    </citation>
    <scope>NUCLEOTIDE SEQUENCE [LARGE SCALE GENOMIC DNA]</scope>
    <source>
        <strain evidence="6">ATCC 27064 / DSM 738 / JCM 4710 / NBRC 13307 / NCIMB 12785 / NRRL 3585 / VKM Ac-602</strain>
    </source>
</reference>
<dbReference type="SUPFAM" id="SSF50952">
    <property type="entry name" value="Soluble quinoprotein glucose dehydrogenase"/>
    <property type="match status" value="1"/>
</dbReference>
<dbReference type="eggNOG" id="COG3828">
    <property type="taxonomic scope" value="Bacteria"/>
</dbReference>
<protein>
    <submittedName>
        <fullName evidence="5">Glycosyl hydrolase</fullName>
    </submittedName>
</protein>
<dbReference type="EMBL" id="CM000913">
    <property type="protein sequence ID" value="EFG10198.1"/>
    <property type="molecule type" value="Genomic_DNA"/>
</dbReference>
<dbReference type="InterPro" id="IPR011042">
    <property type="entry name" value="6-blade_b-propeller_TolB-like"/>
</dbReference>
<dbReference type="Gene3D" id="2.120.10.30">
    <property type="entry name" value="TolB, C-terminal domain"/>
    <property type="match status" value="1"/>
</dbReference>
<feature type="region of interest" description="Disordered" evidence="2">
    <location>
        <begin position="251"/>
        <end position="277"/>
    </location>
</feature>
<dbReference type="Gene3D" id="2.60.40.10">
    <property type="entry name" value="Immunoglobulins"/>
    <property type="match status" value="1"/>
</dbReference>
<dbReference type="eggNOG" id="COG2133">
    <property type="taxonomic scope" value="Bacteria"/>
</dbReference>
<gene>
    <name evidence="5" type="ORF">SCLAV_5125</name>
</gene>
<name>E2PY22_STRCL</name>
<accession>E2PY22</accession>
<evidence type="ECO:0000256" key="1">
    <source>
        <dbReference type="ARBA" id="ARBA00022729"/>
    </source>
</evidence>
<dbReference type="InterPro" id="IPR012938">
    <property type="entry name" value="Glc/Sorbosone_DH"/>
</dbReference>
<dbReference type="InterPro" id="IPR011041">
    <property type="entry name" value="Quinoprot_gluc/sorb_DH_b-prop"/>
</dbReference>
<dbReference type="InterPro" id="IPR005084">
    <property type="entry name" value="CBM6"/>
</dbReference>
<dbReference type="Pfam" id="PF07995">
    <property type="entry name" value="GSDH"/>
    <property type="match status" value="1"/>
</dbReference>
<dbReference type="InterPro" id="IPR008979">
    <property type="entry name" value="Galactose-bd-like_sf"/>
</dbReference>
<keyword evidence="1" id="KW-0732">Signal</keyword>
<dbReference type="Pfam" id="PF06283">
    <property type="entry name" value="ThuA"/>
    <property type="match status" value="1"/>
</dbReference>
<evidence type="ECO:0000259" key="3">
    <source>
        <dbReference type="PROSITE" id="PS50093"/>
    </source>
</evidence>
<dbReference type="InterPro" id="IPR010496">
    <property type="entry name" value="AL/BT2_dom"/>
</dbReference>
<dbReference type="STRING" id="1901.BB341_03365"/>
<dbReference type="SUPFAM" id="SSF49785">
    <property type="entry name" value="Galactose-binding domain-like"/>
    <property type="match status" value="1"/>
</dbReference>
<dbReference type="InterPro" id="IPR006584">
    <property type="entry name" value="Cellulose-bd_IV"/>
</dbReference>
<dbReference type="AlphaFoldDB" id="E2PY22"/>
<organism evidence="5 6">
    <name type="scientific">Streptomyces clavuligerus</name>
    <dbReference type="NCBI Taxonomy" id="1901"/>
    <lineage>
        <taxon>Bacteria</taxon>
        <taxon>Bacillati</taxon>
        <taxon>Actinomycetota</taxon>
        <taxon>Actinomycetes</taxon>
        <taxon>Kitasatosporales</taxon>
        <taxon>Streptomycetaceae</taxon>
        <taxon>Streptomyces</taxon>
    </lineage>
</organism>
<dbReference type="Pfam" id="PF18911">
    <property type="entry name" value="PKD_4"/>
    <property type="match status" value="1"/>
</dbReference>
<dbReference type="eggNOG" id="COG3291">
    <property type="taxonomic scope" value="Bacteria"/>
</dbReference>
<dbReference type="PANTHER" id="PTHR40469">
    <property type="entry name" value="SECRETED GLYCOSYL HYDROLASE"/>
    <property type="match status" value="1"/>
</dbReference>
<dbReference type="InterPro" id="IPR000601">
    <property type="entry name" value="PKD_dom"/>
</dbReference>
<dbReference type="PROSITE" id="PS50093">
    <property type="entry name" value="PKD"/>
    <property type="match status" value="1"/>
</dbReference>
<dbReference type="SUPFAM" id="SSF49299">
    <property type="entry name" value="PKD domain"/>
    <property type="match status" value="1"/>
</dbReference>
<dbReference type="InterPro" id="IPR029062">
    <property type="entry name" value="Class_I_gatase-like"/>
</dbReference>
<feature type="region of interest" description="Disordered" evidence="2">
    <location>
        <begin position="1"/>
        <end position="40"/>
    </location>
</feature>
<evidence type="ECO:0000259" key="4">
    <source>
        <dbReference type="PROSITE" id="PS51175"/>
    </source>
</evidence>
<dbReference type="InterPro" id="IPR022409">
    <property type="entry name" value="PKD/Chitinase_dom"/>
</dbReference>
<dbReference type="InterPro" id="IPR029010">
    <property type="entry name" value="ThuA-like"/>
</dbReference>
<dbReference type="GO" id="GO:0005975">
    <property type="term" value="P:carbohydrate metabolic process"/>
    <property type="evidence" value="ECO:0007669"/>
    <property type="project" value="UniProtKB-ARBA"/>
</dbReference>
<sequence length="1270" mass="136010">MHPPFRKTPFGTAPRRRTPSGTGPTGGAPLSGAPLEKTPFGKAPFGGTRFRAALALVTSALLTAGTLTLAPAATAAVPPPPAPSQEDFQQVTLAKGEAETGEPMSLAVLPDRSVLHTSRDGDLRMTDSAGDTRVVGSLPVYTHDEEGLQGIGVDPGFERNRFLYLYYAPPLDTPPGDAPDQGTPADFAAYEGVNRLSRFVLRPDGTLDNASEKKIIDVPATRGICCHVGGDIDFDAQGNLYLSTGDDSNPFASDGYTPIDDRPGRNPAYDARRTSGNTNDLRGKILRITVGAGGGYTVPSGNLFAPGTPDTRPEIYAMGLRNPFRFSVDQKTGHLYAGEYGPDAGAPDPQRGPSGKVGFHKITGPGNFGWPFCGTAGEPYVDHDFATGTSGAAFDCAAPRNDSRHNTGRTELPPTRQAWIPYDGNSVPEFGTGSESPMGGPVYRYDPDNPSPVKFPEAYDGDFFAGEFGRRWIRRVEHSPDGSAGTINTFPWTGTQVMDMAFGPDGALYVLDYGTAWFGGDHNSALYRIENATGGRSPVAEASARRTSGTAPLRVAFSSAGTTDADGDPLTYRWTFGDGATSTAPDPTHVYRTNGTHTATLTVTDPTGRTGSASLRIVVGNTAPTVTLKKPALGTLFRFGDEIPFEVTVTDPEDGPVDCAKVKVSYILGHDSHGHPLTTAQGCTGTIKTSSDGGHDPNANIFGVLDAEYTDGGGGGQAPLTTHDQAQLQPRHRQAEHHGAAHGITVYDKPTANGGKTVGDIHDGDWISFTPYRLTGATELTARISSGGSGGFLEVRTGAPNGRILGSTPVPVTGGWETFQDVDIPLRAAPGRTTELFLVFKGGDGALFDLDDFEITDSPPDRTAKRVLVFTRTEGYRHDSIPAGTAALRELGRSSNITVDTTETAAQFTTANLARYDAVVFLSTTGDVLDTPQQHALEQYIRTGGGFVGIHAAADTEYDWPFYGGLVGARFSSHPHIQGATVRVEDREHPATRHLGPAWQRTDEWYNYTANPRPRVRVLATLDEATYEGGDMKGDHPIAWCQTYQGGRSFYTGGGHTPESYAEPAFRNHLLGGLRYATGQARADCTPRTGERPLFNGKTLDGWKQAGPGRFTVTDGELRTHGGMGLLWYQAKEFTSYRLTLDWKVDGDDNSGIFIGFPASDDPWSAVTRGHEIQIDASDAPDRTTGAIYGFRSADLTARDRVLRPPGQWNTYEITVRGERVQVFLNGTKINDYTNTDPARSLQDGHIGLQNHGAADQVSFRDITLRELPT</sequence>
<dbReference type="Pfam" id="PF03422">
    <property type="entry name" value="CBM_6"/>
    <property type="match status" value="1"/>
</dbReference>
<proteinExistence type="predicted"/>
<feature type="region of interest" description="Disordered" evidence="2">
    <location>
        <begin position="399"/>
        <end position="422"/>
    </location>
</feature>
<evidence type="ECO:0000313" key="6">
    <source>
        <dbReference type="Proteomes" id="UP000002357"/>
    </source>
</evidence>
<dbReference type="SMART" id="SM00606">
    <property type="entry name" value="CBD_IV"/>
    <property type="match status" value="1"/>
</dbReference>
<dbReference type="Gene3D" id="3.40.50.880">
    <property type="match status" value="1"/>
</dbReference>
<feature type="domain" description="CBM6" evidence="4">
    <location>
        <begin position="731"/>
        <end position="856"/>
    </location>
</feature>
<dbReference type="GO" id="GO:0030246">
    <property type="term" value="F:carbohydrate binding"/>
    <property type="evidence" value="ECO:0007669"/>
    <property type="project" value="InterPro"/>
</dbReference>
<feature type="compositionally biased region" description="Low complexity" evidence="2">
    <location>
        <begin position="19"/>
        <end position="35"/>
    </location>
</feature>
<dbReference type="OrthoDB" id="6402258at2"/>
<dbReference type="Pfam" id="PF06439">
    <property type="entry name" value="3keto-disac_hyd"/>
    <property type="match status" value="1"/>
</dbReference>
<dbReference type="InterPro" id="IPR035986">
    <property type="entry name" value="PKD_dom_sf"/>
</dbReference>
<dbReference type="PANTHER" id="PTHR40469:SF2">
    <property type="entry name" value="GALACTOSE-BINDING DOMAIN-LIKE SUPERFAMILY PROTEIN"/>
    <property type="match status" value="1"/>
</dbReference>
<evidence type="ECO:0000256" key="2">
    <source>
        <dbReference type="SAM" id="MobiDB-lite"/>
    </source>
</evidence>
<dbReference type="InterPro" id="IPR013783">
    <property type="entry name" value="Ig-like_fold"/>
</dbReference>
<dbReference type="Proteomes" id="UP000002357">
    <property type="component" value="Chromosome"/>
</dbReference>
<evidence type="ECO:0000313" key="5">
    <source>
        <dbReference type="EMBL" id="EFG10198.1"/>
    </source>
</evidence>